<feature type="region of interest" description="Disordered" evidence="1">
    <location>
        <begin position="61"/>
        <end position="115"/>
    </location>
</feature>
<feature type="region of interest" description="Disordered" evidence="1">
    <location>
        <begin position="17"/>
        <end position="41"/>
    </location>
</feature>
<protein>
    <submittedName>
        <fullName evidence="2">Uncharacterized protein</fullName>
    </submittedName>
</protein>
<dbReference type="EMBL" id="SMAK01000013">
    <property type="protein sequence ID" value="TCT05407.1"/>
    <property type="molecule type" value="Genomic_DNA"/>
</dbReference>
<evidence type="ECO:0000256" key="1">
    <source>
        <dbReference type="SAM" id="MobiDB-lite"/>
    </source>
</evidence>
<name>A0A4R3M2F3_9HYPH</name>
<reference evidence="2 3" key="1">
    <citation type="submission" date="2019-03" db="EMBL/GenBank/DDBJ databases">
        <title>Genomic Encyclopedia of Type Strains, Phase IV (KMG-IV): sequencing the most valuable type-strain genomes for metagenomic binning, comparative biology and taxonomic classification.</title>
        <authorList>
            <person name="Goeker M."/>
        </authorList>
    </citation>
    <scope>NUCLEOTIDE SEQUENCE [LARGE SCALE GENOMIC DNA]</scope>
    <source>
        <strain evidence="2 3">DSM 19345</strain>
    </source>
</reference>
<feature type="compositionally biased region" description="Basic and acidic residues" evidence="1">
    <location>
        <begin position="106"/>
        <end position="115"/>
    </location>
</feature>
<dbReference type="Proteomes" id="UP000295678">
    <property type="component" value="Unassembled WGS sequence"/>
</dbReference>
<comment type="caution">
    <text evidence="2">The sequence shown here is derived from an EMBL/GenBank/DDBJ whole genome shotgun (WGS) entry which is preliminary data.</text>
</comment>
<dbReference type="AlphaFoldDB" id="A0A4R3M2F3"/>
<organism evidence="2 3">
    <name type="scientific">Tepidamorphus gemmatus</name>
    <dbReference type="NCBI Taxonomy" id="747076"/>
    <lineage>
        <taxon>Bacteria</taxon>
        <taxon>Pseudomonadati</taxon>
        <taxon>Pseudomonadota</taxon>
        <taxon>Alphaproteobacteria</taxon>
        <taxon>Hyphomicrobiales</taxon>
        <taxon>Tepidamorphaceae</taxon>
        <taxon>Tepidamorphus</taxon>
    </lineage>
</organism>
<gene>
    <name evidence="2" type="ORF">EDC22_11329</name>
</gene>
<evidence type="ECO:0000313" key="3">
    <source>
        <dbReference type="Proteomes" id="UP000295678"/>
    </source>
</evidence>
<sequence length="115" mass="12545">MIAHGGRLTIGASAVVGAGRCRPGGRPLTFRNPDSGRVNVSIGSIDQPAHVRPRVRMPTAMRMSRRPEQRDWCEPTSEAAAGHGGDQDAIAALVRTSNPRPHHERAKWPTRNEPR</sequence>
<accession>A0A4R3M2F3</accession>
<evidence type="ECO:0000313" key="2">
    <source>
        <dbReference type="EMBL" id="TCT05407.1"/>
    </source>
</evidence>
<proteinExistence type="predicted"/>
<keyword evidence="3" id="KW-1185">Reference proteome</keyword>